<comment type="similarity">
    <text evidence="2 8">Belongs to the FMO family.</text>
</comment>
<dbReference type="PANTHER" id="PTHR23023">
    <property type="entry name" value="DIMETHYLANILINE MONOOXYGENASE"/>
    <property type="match status" value="1"/>
</dbReference>
<dbReference type="Gene3D" id="3.50.50.60">
    <property type="entry name" value="FAD/NAD(P)-binding domain"/>
    <property type="match status" value="2"/>
</dbReference>
<keyword evidence="3 8" id="KW-0285">Flavoprotein</keyword>
<keyword evidence="6 8" id="KW-0560">Oxidoreductase</keyword>
<keyword evidence="10" id="KW-1185">Reference proteome</keyword>
<evidence type="ECO:0000256" key="4">
    <source>
        <dbReference type="ARBA" id="ARBA00022827"/>
    </source>
</evidence>
<dbReference type="InterPro" id="IPR050346">
    <property type="entry name" value="FMO-like"/>
</dbReference>
<evidence type="ECO:0000256" key="6">
    <source>
        <dbReference type="ARBA" id="ARBA00023002"/>
    </source>
</evidence>
<keyword evidence="4 8" id="KW-0274">FAD</keyword>
<dbReference type="FunFam" id="3.50.50.60:FF:000138">
    <property type="entry name" value="Flavin-containing monooxygenase"/>
    <property type="match status" value="1"/>
</dbReference>
<evidence type="ECO:0000256" key="7">
    <source>
        <dbReference type="ARBA" id="ARBA00023033"/>
    </source>
</evidence>
<comment type="cofactor">
    <cofactor evidence="1 8">
        <name>FAD</name>
        <dbReference type="ChEBI" id="CHEBI:57692"/>
    </cofactor>
</comment>
<proteinExistence type="inferred from homology"/>
<dbReference type="SUPFAM" id="SSF51905">
    <property type="entry name" value="FAD/NAD(P)-binding domain"/>
    <property type="match status" value="2"/>
</dbReference>
<dbReference type="InterPro" id="IPR000960">
    <property type="entry name" value="Flavin_mOase"/>
</dbReference>
<dbReference type="Pfam" id="PF00743">
    <property type="entry name" value="FMO-like"/>
    <property type="match status" value="1"/>
</dbReference>
<dbReference type="EC" id="1.-.-.-" evidence="8"/>
<dbReference type="GO" id="GO:0050660">
    <property type="term" value="F:flavin adenine dinucleotide binding"/>
    <property type="evidence" value="ECO:0007669"/>
    <property type="project" value="UniProtKB-ARBA"/>
</dbReference>
<evidence type="ECO:0000256" key="1">
    <source>
        <dbReference type="ARBA" id="ARBA00001974"/>
    </source>
</evidence>
<sequence>MVKVCVVGCGGAGLAAARCLSERVPDFDFTVFEQTPYLGGTWVYTDTVGKEENGLPVHTSMYKNLRTNLPKEIMGYPDFPIPKQERSFISSEEILNYLNTYCDKFDLRKYIKFNHHVKCVTPISENRWQVSVLDLIKQVEVTEIFDAVMICNGHYNTPSYPELKGISSFDGEQMHSHDYREPSCFKGKKVIVVGAGPSGVDLSLEASKVASQVILSGRDDNLIKNTFPAVIEMRPEIASIEGSNIIFKDGSSVQGDMLFYCTGYKYYFPFLNEECGIRVENNRVHPLFKHLIHIEKPTMCFIGLPCYVCAFSLFHLQVKFFLKTLTGEISLPSKDDMKRDVKCEEEMRKKMGIKENKFHTMGSLQGDYYNGLSTFGNLPIIPPVMAKIHNDSSESQIEDAINFRNNKYKILDSENFIKFK</sequence>
<dbReference type="PIRSF" id="PIRSF000332">
    <property type="entry name" value="FMO"/>
    <property type="match status" value="1"/>
</dbReference>
<comment type="caution">
    <text evidence="9">The sequence shown here is derived from an EMBL/GenBank/DDBJ whole genome shotgun (WGS) entry which is preliminary data.</text>
</comment>
<organism evidence="9 10">
    <name type="scientific">Ranatra chinensis</name>
    <dbReference type="NCBI Taxonomy" id="642074"/>
    <lineage>
        <taxon>Eukaryota</taxon>
        <taxon>Metazoa</taxon>
        <taxon>Ecdysozoa</taxon>
        <taxon>Arthropoda</taxon>
        <taxon>Hexapoda</taxon>
        <taxon>Insecta</taxon>
        <taxon>Pterygota</taxon>
        <taxon>Neoptera</taxon>
        <taxon>Paraneoptera</taxon>
        <taxon>Hemiptera</taxon>
        <taxon>Heteroptera</taxon>
        <taxon>Panheteroptera</taxon>
        <taxon>Nepomorpha</taxon>
        <taxon>Nepidae</taxon>
        <taxon>Ranatrinae</taxon>
        <taxon>Ranatra</taxon>
    </lineage>
</organism>
<dbReference type="InterPro" id="IPR020946">
    <property type="entry name" value="Flavin_mOase-like"/>
</dbReference>
<dbReference type="InterPro" id="IPR036188">
    <property type="entry name" value="FAD/NAD-bd_sf"/>
</dbReference>
<keyword evidence="5" id="KW-0521">NADP</keyword>
<dbReference type="AlphaFoldDB" id="A0ABD0YIM6"/>
<evidence type="ECO:0000256" key="3">
    <source>
        <dbReference type="ARBA" id="ARBA00022630"/>
    </source>
</evidence>
<evidence type="ECO:0000313" key="10">
    <source>
        <dbReference type="Proteomes" id="UP001558652"/>
    </source>
</evidence>
<keyword evidence="7 8" id="KW-0503">Monooxygenase</keyword>
<evidence type="ECO:0000256" key="8">
    <source>
        <dbReference type="RuleBase" id="RU361177"/>
    </source>
</evidence>
<reference evidence="9 10" key="1">
    <citation type="submission" date="2024-07" db="EMBL/GenBank/DDBJ databases">
        <title>Chromosome-level genome assembly of the water stick insect Ranatra chinensis (Heteroptera: Nepidae).</title>
        <authorList>
            <person name="Liu X."/>
        </authorList>
    </citation>
    <scope>NUCLEOTIDE SEQUENCE [LARGE SCALE GENOMIC DNA]</scope>
    <source>
        <strain evidence="9">Cailab_2021Rc</strain>
        <tissue evidence="9">Muscle</tissue>
    </source>
</reference>
<dbReference type="Proteomes" id="UP001558652">
    <property type="component" value="Unassembled WGS sequence"/>
</dbReference>
<dbReference type="PRINTS" id="PR00370">
    <property type="entry name" value="FMOXYGENASE"/>
</dbReference>
<evidence type="ECO:0000256" key="5">
    <source>
        <dbReference type="ARBA" id="ARBA00022857"/>
    </source>
</evidence>
<gene>
    <name evidence="9" type="ORF">AAG570_012283</name>
</gene>
<evidence type="ECO:0000313" key="9">
    <source>
        <dbReference type="EMBL" id="KAL1131046.1"/>
    </source>
</evidence>
<evidence type="ECO:0000256" key="2">
    <source>
        <dbReference type="ARBA" id="ARBA00009183"/>
    </source>
</evidence>
<dbReference type="GO" id="GO:0016709">
    <property type="term" value="F:oxidoreductase activity, acting on paired donors, with incorporation or reduction of molecular oxygen, NAD(P)H as one donor, and incorporation of one atom of oxygen"/>
    <property type="evidence" value="ECO:0007669"/>
    <property type="project" value="UniProtKB-ARBA"/>
</dbReference>
<accession>A0ABD0YIM6</accession>
<dbReference type="EMBL" id="JBFDAA010000007">
    <property type="protein sequence ID" value="KAL1131046.1"/>
    <property type="molecule type" value="Genomic_DNA"/>
</dbReference>
<name>A0ABD0YIM6_9HEMI</name>
<protein>
    <recommendedName>
        <fullName evidence="8">Flavin-containing monooxygenase</fullName>
        <ecNumber evidence="8">1.-.-.-</ecNumber>
    </recommendedName>
</protein>